<dbReference type="EMBL" id="JANGCH010000004">
    <property type="protein sequence ID" value="MCQ5121493.1"/>
    <property type="molecule type" value="Genomic_DNA"/>
</dbReference>
<keyword evidence="1" id="KW-0472">Membrane</keyword>
<reference evidence="2 3" key="1">
    <citation type="submission" date="2022-06" db="EMBL/GenBank/DDBJ databases">
        <title>Isolation of gut microbiota from human fecal samples.</title>
        <authorList>
            <person name="Pamer E.G."/>
            <person name="Barat B."/>
            <person name="Waligurski E."/>
            <person name="Medina S."/>
            <person name="Paddock L."/>
            <person name="Mostad J."/>
        </authorList>
    </citation>
    <scope>NUCLEOTIDE SEQUENCE [LARGE SCALE GENOMIC DNA]</scope>
    <source>
        <strain evidence="2 3">DFI.6.1</strain>
    </source>
</reference>
<accession>A0ABT1SKF9</accession>
<protein>
    <submittedName>
        <fullName evidence="2">Histidine kinase</fullName>
    </submittedName>
</protein>
<gene>
    <name evidence="2" type="ORF">NE663_04375</name>
</gene>
<name>A0ABT1SKF9_9FIRM</name>
<evidence type="ECO:0000313" key="3">
    <source>
        <dbReference type="Proteomes" id="UP001524435"/>
    </source>
</evidence>
<proteinExistence type="predicted"/>
<keyword evidence="2" id="KW-0418">Kinase</keyword>
<keyword evidence="1" id="KW-1133">Transmembrane helix</keyword>
<organism evidence="2 3">
    <name type="scientific">Massilicoli timonensis</name>
    <dbReference type="NCBI Taxonomy" id="2015901"/>
    <lineage>
        <taxon>Bacteria</taxon>
        <taxon>Bacillati</taxon>
        <taxon>Bacillota</taxon>
        <taxon>Erysipelotrichia</taxon>
        <taxon>Erysipelotrichales</taxon>
        <taxon>Erysipelotrichaceae</taxon>
        <taxon>Massilicoli</taxon>
    </lineage>
</organism>
<dbReference type="Proteomes" id="UP001524435">
    <property type="component" value="Unassembled WGS sequence"/>
</dbReference>
<keyword evidence="2" id="KW-0808">Transferase</keyword>
<evidence type="ECO:0000256" key="1">
    <source>
        <dbReference type="SAM" id="Phobius"/>
    </source>
</evidence>
<comment type="caution">
    <text evidence="2">The sequence shown here is derived from an EMBL/GenBank/DDBJ whole genome shotgun (WGS) entry which is preliminary data.</text>
</comment>
<keyword evidence="1" id="KW-0812">Transmembrane</keyword>
<dbReference type="GO" id="GO:0016301">
    <property type="term" value="F:kinase activity"/>
    <property type="evidence" value="ECO:0007669"/>
    <property type="project" value="UniProtKB-KW"/>
</dbReference>
<dbReference type="RefSeq" id="WP_102266417.1">
    <property type="nucleotide sequence ID" value="NZ_CALVCM010000031.1"/>
</dbReference>
<sequence length="126" mass="13925">MGLDLLVEAASNVCSVLLPIVAVVALIFLIVLLYHAIKAVKKSTLMMDDLSKTLRSADRQINALDGPLHTLNELSETVDQIHDVSRNLVRSALVAVLENLSLIRDWIKAKVNPDHKMSQQDEDVSE</sequence>
<feature type="transmembrane region" description="Helical" evidence="1">
    <location>
        <begin position="16"/>
        <end position="37"/>
    </location>
</feature>
<evidence type="ECO:0000313" key="2">
    <source>
        <dbReference type="EMBL" id="MCQ5121493.1"/>
    </source>
</evidence>
<keyword evidence="3" id="KW-1185">Reference proteome</keyword>